<feature type="transmembrane region" description="Helical" evidence="1">
    <location>
        <begin position="72"/>
        <end position="94"/>
    </location>
</feature>
<protein>
    <submittedName>
        <fullName evidence="2">Uncharacterized protein</fullName>
    </submittedName>
</protein>
<comment type="caution">
    <text evidence="2">The sequence shown here is derived from an EMBL/GenBank/DDBJ whole genome shotgun (WGS) entry which is preliminary data.</text>
</comment>
<keyword evidence="1" id="KW-0812">Transmembrane</keyword>
<dbReference type="AlphaFoldDB" id="A0AAE0I638"/>
<feature type="transmembrane region" description="Helical" evidence="1">
    <location>
        <begin position="349"/>
        <end position="372"/>
    </location>
</feature>
<gene>
    <name evidence="2" type="ORF">B0H66DRAFT_517213</name>
</gene>
<reference evidence="2" key="2">
    <citation type="submission" date="2023-06" db="EMBL/GenBank/DDBJ databases">
        <authorList>
            <consortium name="Lawrence Berkeley National Laboratory"/>
            <person name="Haridas S."/>
            <person name="Hensen N."/>
            <person name="Bonometti L."/>
            <person name="Westerberg I."/>
            <person name="Brannstrom I.O."/>
            <person name="Guillou S."/>
            <person name="Cros-Aarteil S."/>
            <person name="Calhoun S."/>
            <person name="Kuo A."/>
            <person name="Mondo S."/>
            <person name="Pangilinan J."/>
            <person name="Riley R."/>
            <person name="Labutti K."/>
            <person name="Andreopoulos B."/>
            <person name="Lipzen A."/>
            <person name="Chen C."/>
            <person name="Yanf M."/>
            <person name="Daum C."/>
            <person name="Ng V."/>
            <person name="Clum A."/>
            <person name="Steindorff A."/>
            <person name="Ohm R."/>
            <person name="Martin F."/>
            <person name="Silar P."/>
            <person name="Natvig D."/>
            <person name="Lalanne C."/>
            <person name="Gautier V."/>
            <person name="Ament-Velasquez S.L."/>
            <person name="Kruys A."/>
            <person name="Hutchinson M.I."/>
            <person name="Powell A.J."/>
            <person name="Barry K."/>
            <person name="Miller A.N."/>
            <person name="Grigoriev I.V."/>
            <person name="Debuchy R."/>
            <person name="Gladieux P."/>
            <person name="Thoren M.H."/>
            <person name="Johannesson H."/>
        </authorList>
    </citation>
    <scope>NUCLEOTIDE SEQUENCE</scope>
    <source>
        <strain evidence="2">CBS 118394</strain>
    </source>
</reference>
<keyword evidence="1" id="KW-1133">Transmembrane helix</keyword>
<dbReference type="EMBL" id="JAUEDM010000004">
    <property type="protein sequence ID" value="KAK3318837.1"/>
    <property type="molecule type" value="Genomic_DNA"/>
</dbReference>
<feature type="transmembrane region" description="Helical" evidence="1">
    <location>
        <begin position="35"/>
        <end position="52"/>
    </location>
</feature>
<feature type="transmembrane region" description="Helical" evidence="1">
    <location>
        <begin position="321"/>
        <end position="343"/>
    </location>
</feature>
<proteinExistence type="predicted"/>
<name>A0AAE0I638_9PEZI</name>
<dbReference type="Proteomes" id="UP001283341">
    <property type="component" value="Unassembled WGS sequence"/>
</dbReference>
<sequence length="481" mass="55752">MATNNTIFAANSSGQLFNDSTAVGWVESSEYRGTVDILWSCCITIVLCVWVSTHPNVPSPEDRWYHRQLDKLNMACIGLVGPDFLFAIALGQLASARRSVKRFQALPESIREKREWTLTHGFFGDMGGFILKSPDFPQGFPIRNEHLFYLVEHGHLDFPNVSLKDIKDMNSVDSLSKAIVVWQVMWFTVTEIDRIAHGYPLTTLELTALSFSLMMVATSASWYFKPSISRGITIETKNGRTVEEIRAIARSTTHPDLPYTWYKTPLYFLSQKFDMQTHWRYHVNTGHYILRWSFFSRPVATTPWDRFPSDIWFAATGWRMLLFGTIIQLPFSMSFLSAWWFHFPTDIEMWLWRACSIFHFIFSCGGGIYYIFLTISFSEKSHEFDKEVDSDASTICEEKERQQQPRGNMRGRVKKWIHGFRNLSPDQDPDETVSLRFELPLIGVSILYAVCRAYFYLDDFIGLRDQPAGVYRDVSKYLPFQ</sequence>
<keyword evidence="3" id="KW-1185">Reference proteome</keyword>
<evidence type="ECO:0000313" key="2">
    <source>
        <dbReference type="EMBL" id="KAK3318837.1"/>
    </source>
</evidence>
<reference evidence="2" key="1">
    <citation type="journal article" date="2023" name="Mol. Phylogenet. Evol.">
        <title>Genome-scale phylogeny and comparative genomics of the fungal order Sordariales.</title>
        <authorList>
            <person name="Hensen N."/>
            <person name="Bonometti L."/>
            <person name="Westerberg I."/>
            <person name="Brannstrom I.O."/>
            <person name="Guillou S."/>
            <person name="Cros-Aarteil S."/>
            <person name="Calhoun S."/>
            <person name="Haridas S."/>
            <person name="Kuo A."/>
            <person name="Mondo S."/>
            <person name="Pangilinan J."/>
            <person name="Riley R."/>
            <person name="LaButti K."/>
            <person name="Andreopoulos B."/>
            <person name="Lipzen A."/>
            <person name="Chen C."/>
            <person name="Yan M."/>
            <person name="Daum C."/>
            <person name="Ng V."/>
            <person name="Clum A."/>
            <person name="Steindorff A."/>
            <person name="Ohm R.A."/>
            <person name="Martin F."/>
            <person name="Silar P."/>
            <person name="Natvig D.O."/>
            <person name="Lalanne C."/>
            <person name="Gautier V."/>
            <person name="Ament-Velasquez S.L."/>
            <person name="Kruys A."/>
            <person name="Hutchinson M.I."/>
            <person name="Powell A.J."/>
            <person name="Barry K."/>
            <person name="Miller A.N."/>
            <person name="Grigoriev I.V."/>
            <person name="Debuchy R."/>
            <person name="Gladieux P."/>
            <person name="Hiltunen Thoren M."/>
            <person name="Johannesson H."/>
        </authorList>
    </citation>
    <scope>NUCLEOTIDE SEQUENCE</scope>
    <source>
        <strain evidence="2">CBS 118394</strain>
    </source>
</reference>
<keyword evidence="1" id="KW-0472">Membrane</keyword>
<evidence type="ECO:0000313" key="3">
    <source>
        <dbReference type="Proteomes" id="UP001283341"/>
    </source>
</evidence>
<accession>A0AAE0I638</accession>
<organism evidence="2 3">
    <name type="scientific">Apodospora peruviana</name>
    <dbReference type="NCBI Taxonomy" id="516989"/>
    <lineage>
        <taxon>Eukaryota</taxon>
        <taxon>Fungi</taxon>
        <taxon>Dikarya</taxon>
        <taxon>Ascomycota</taxon>
        <taxon>Pezizomycotina</taxon>
        <taxon>Sordariomycetes</taxon>
        <taxon>Sordariomycetidae</taxon>
        <taxon>Sordariales</taxon>
        <taxon>Lasiosphaeriaceae</taxon>
        <taxon>Apodospora</taxon>
    </lineage>
</organism>
<dbReference type="PANTHER" id="PTHR35043">
    <property type="entry name" value="TRANSCRIPTION FACTOR DOMAIN-CONTAINING PROTEIN"/>
    <property type="match status" value="1"/>
</dbReference>
<dbReference type="PANTHER" id="PTHR35043:SF8">
    <property type="entry name" value="DUF4220 DOMAIN-CONTAINING PROTEIN"/>
    <property type="match status" value="1"/>
</dbReference>
<evidence type="ECO:0000256" key="1">
    <source>
        <dbReference type="SAM" id="Phobius"/>
    </source>
</evidence>